<keyword evidence="2" id="KW-0378">Hydrolase</keyword>
<dbReference type="InterPro" id="IPR042171">
    <property type="entry name" value="Acyl-CoA_hotdog"/>
</dbReference>
<dbReference type="InterPro" id="IPR029069">
    <property type="entry name" value="HotDog_dom_sf"/>
</dbReference>
<dbReference type="Gene3D" id="2.40.160.210">
    <property type="entry name" value="Acyl-CoA thioesterase, double hotdog domain"/>
    <property type="match status" value="1"/>
</dbReference>
<proteinExistence type="inferred from homology"/>
<accession>A0ABN2TA52</accession>
<dbReference type="InterPro" id="IPR049449">
    <property type="entry name" value="TesB_ACOT8-like_N"/>
</dbReference>
<dbReference type="Pfam" id="PF02551">
    <property type="entry name" value="Acyl_CoA_thio"/>
    <property type="match status" value="1"/>
</dbReference>
<evidence type="ECO:0000259" key="4">
    <source>
        <dbReference type="Pfam" id="PF13622"/>
    </source>
</evidence>
<dbReference type="RefSeq" id="WP_344307435.1">
    <property type="nucleotide sequence ID" value="NZ_BAAANO010000008.1"/>
</dbReference>
<feature type="domain" description="Acyl-CoA thioesterase-like N-terminal HotDog" evidence="4">
    <location>
        <begin position="40"/>
        <end position="118"/>
    </location>
</feature>
<evidence type="ECO:0000256" key="1">
    <source>
        <dbReference type="ARBA" id="ARBA00006538"/>
    </source>
</evidence>
<dbReference type="CDD" id="cd03445">
    <property type="entry name" value="Thioesterase_II_repeat2"/>
    <property type="match status" value="1"/>
</dbReference>
<dbReference type="Proteomes" id="UP001500755">
    <property type="component" value="Unassembled WGS sequence"/>
</dbReference>
<name>A0ABN2TA52_9MICO</name>
<dbReference type="Pfam" id="PF13622">
    <property type="entry name" value="4HBT_3"/>
    <property type="match status" value="1"/>
</dbReference>
<sequence length="301" mass="33337">MSAEENVAALLEVLDLQETAALPNTQEDVFFEGISQYKPDERVFGGQVLAQCVVAAGRTVAEDRPIHSMHGYFLRAGDAREPITFGVEVLRDGGSFSARRVHAYQKGAPIMSVMTSFQERQEGFEHQDPFPEGVPAPEDCPELRELVGDVDLPHVREWVVKRPFDLRLVEPAIYLHHHGEKVAHQSVWIRTSAAFPADQLLSSAALAYASDFNLLESGLRRQGLSWMTPGLRLASLDHAMWWHRPIAADEWMLYSQISPSAEGGRNLGAGRIFAQDGTLLATVAQQGMMRVKPEGGRGLVR</sequence>
<organism evidence="5 6">
    <name type="scientific">Brevibacterium samyangense</name>
    <dbReference type="NCBI Taxonomy" id="366888"/>
    <lineage>
        <taxon>Bacteria</taxon>
        <taxon>Bacillati</taxon>
        <taxon>Actinomycetota</taxon>
        <taxon>Actinomycetes</taxon>
        <taxon>Micrococcales</taxon>
        <taxon>Brevibacteriaceae</taxon>
        <taxon>Brevibacterium</taxon>
    </lineage>
</organism>
<dbReference type="PANTHER" id="PTHR11066">
    <property type="entry name" value="ACYL-COA THIOESTERASE"/>
    <property type="match status" value="1"/>
</dbReference>
<evidence type="ECO:0000259" key="3">
    <source>
        <dbReference type="Pfam" id="PF02551"/>
    </source>
</evidence>
<reference evidence="5 6" key="1">
    <citation type="journal article" date="2019" name="Int. J. Syst. Evol. Microbiol.">
        <title>The Global Catalogue of Microorganisms (GCM) 10K type strain sequencing project: providing services to taxonomists for standard genome sequencing and annotation.</title>
        <authorList>
            <consortium name="The Broad Institute Genomics Platform"/>
            <consortium name="The Broad Institute Genome Sequencing Center for Infectious Disease"/>
            <person name="Wu L."/>
            <person name="Ma J."/>
        </authorList>
    </citation>
    <scope>NUCLEOTIDE SEQUENCE [LARGE SCALE GENOMIC DNA]</scope>
    <source>
        <strain evidence="5 6">JCM 14546</strain>
    </source>
</reference>
<keyword evidence="6" id="KW-1185">Reference proteome</keyword>
<evidence type="ECO:0000256" key="2">
    <source>
        <dbReference type="ARBA" id="ARBA00022801"/>
    </source>
</evidence>
<dbReference type="CDD" id="cd03444">
    <property type="entry name" value="Thioesterase_II_repeat1"/>
    <property type="match status" value="1"/>
</dbReference>
<dbReference type="SUPFAM" id="SSF54637">
    <property type="entry name" value="Thioesterase/thiol ester dehydrase-isomerase"/>
    <property type="match status" value="2"/>
</dbReference>
<dbReference type="InterPro" id="IPR003703">
    <property type="entry name" value="Acyl_CoA_thio"/>
</dbReference>
<dbReference type="PANTHER" id="PTHR11066:SF34">
    <property type="entry name" value="ACYL-COENZYME A THIOESTERASE 8"/>
    <property type="match status" value="1"/>
</dbReference>
<dbReference type="InterPro" id="IPR025652">
    <property type="entry name" value="TesB_C"/>
</dbReference>
<evidence type="ECO:0000313" key="5">
    <source>
        <dbReference type="EMBL" id="GAA2002701.1"/>
    </source>
</evidence>
<comment type="caution">
    <text evidence="5">The sequence shown here is derived from an EMBL/GenBank/DDBJ whole genome shotgun (WGS) entry which is preliminary data.</text>
</comment>
<comment type="similarity">
    <text evidence="1">Belongs to the C/M/P thioester hydrolase family.</text>
</comment>
<protein>
    <submittedName>
        <fullName evidence="5">Acyl-CoA thioesterase II</fullName>
    </submittedName>
</protein>
<gene>
    <name evidence="5" type="ORF">GCM10009755_09470</name>
</gene>
<evidence type="ECO:0000313" key="6">
    <source>
        <dbReference type="Proteomes" id="UP001500755"/>
    </source>
</evidence>
<feature type="domain" description="Acyl-CoA thioesterase 2 C-terminal" evidence="3">
    <location>
        <begin position="173"/>
        <end position="288"/>
    </location>
</feature>
<dbReference type="EMBL" id="BAAANO010000008">
    <property type="protein sequence ID" value="GAA2002701.1"/>
    <property type="molecule type" value="Genomic_DNA"/>
</dbReference>